<dbReference type="KEGG" id="awd:AWOD_p150_13"/>
<evidence type="ECO:0000256" key="1">
    <source>
        <dbReference type="SAM" id="SignalP"/>
    </source>
</evidence>
<accession>A0A090I889</accession>
<dbReference type="OrthoDB" id="795031at2"/>
<dbReference type="EMBL" id="LN554849">
    <property type="protein sequence ID" value="CED58025.1"/>
    <property type="molecule type" value="Genomic_DNA"/>
</dbReference>
<geneLocation type="plasmid" evidence="2 3">
    <name>pAWOD150</name>
</geneLocation>
<keyword evidence="1" id="KW-0732">Signal</keyword>
<protein>
    <recommendedName>
        <fullName evidence="4">Lipoprotein</fullName>
    </recommendedName>
</protein>
<feature type="signal peptide" evidence="1">
    <location>
        <begin position="1"/>
        <end position="20"/>
    </location>
</feature>
<reference evidence="3" key="1">
    <citation type="submission" date="2014-09" db="EMBL/GenBank/DDBJ databases">
        <authorList>
            <person name="Hjerde E."/>
        </authorList>
    </citation>
    <scope>NUCLEOTIDE SEQUENCE [LARGE SCALE GENOMIC DNA]</scope>
    <source>
        <strain evidence="3">06/09/139</strain>
        <plasmid evidence="3">pAWOD150</plasmid>
    </source>
</reference>
<dbReference type="PATRIC" id="fig|80852.17.peg.4137"/>
<sequence>MLIQKLIALMFSVLILGGCASNSYSDFNVYTAKQDPFAPNEVHYFSDVIHIKEVEFGSSSWSFMRFNYRDRNNSSNWSIDTTYSGEKWLFIKQIKFLVDGDVFTIDSQRNPKREAGFRGTSNVLEENRFIISEDLMTSLSKASTATIRLVGDQYYQEHVLTPTEIGLIKWLNEYITSEVNSSKVG</sequence>
<dbReference type="PROSITE" id="PS51257">
    <property type="entry name" value="PROKAR_LIPOPROTEIN"/>
    <property type="match status" value="1"/>
</dbReference>
<evidence type="ECO:0000313" key="2">
    <source>
        <dbReference type="EMBL" id="CED58025.1"/>
    </source>
</evidence>
<keyword evidence="2" id="KW-0614">Plasmid</keyword>
<dbReference type="AlphaFoldDB" id="A0A090I889"/>
<organism evidence="2 3">
    <name type="scientific">Aliivibrio wodanis</name>
    <dbReference type="NCBI Taxonomy" id="80852"/>
    <lineage>
        <taxon>Bacteria</taxon>
        <taxon>Pseudomonadati</taxon>
        <taxon>Pseudomonadota</taxon>
        <taxon>Gammaproteobacteria</taxon>
        <taxon>Vibrionales</taxon>
        <taxon>Vibrionaceae</taxon>
        <taxon>Aliivibrio</taxon>
    </lineage>
</organism>
<keyword evidence="3" id="KW-1185">Reference proteome</keyword>
<dbReference type="Proteomes" id="UP000032427">
    <property type="component" value="Plasmid pAWOD150"/>
</dbReference>
<evidence type="ECO:0008006" key="4">
    <source>
        <dbReference type="Google" id="ProtNLM"/>
    </source>
</evidence>
<gene>
    <name evidence="2" type="ORF">AWOD_p150_13</name>
</gene>
<evidence type="ECO:0000313" key="3">
    <source>
        <dbReference type="Proteomes" id="UP000032427"/>
    </source>
</evidence>
<feature type="chain" id="PRO_5001857197" description="Lipoprotein" evidence="1">
    <location>
        <begin position="21"/>
        <end position="185"/>
    </location>
</feature>
<dbReference type="HOGENOM" id="CLU_1458400_0_0_6"/>
<proteinExistence type="predicted"/>
<dbReference type="GeneID" id="28543674"/>
<name>A0A090I889_9GAMM</name>